<keyword evidence="7" id="KW-0653">Protein transport</keyword>
<keyword evidence="5" id="KW-0997">Cell inner membrane</keyword>
<sequence>MAVLVLQIPARQRLASRSADEPAPARAPAEIDYVFSPDGLAVGSSGRAAPALLPRADSVVVLLADGDVAWQRITLPKAPPARLRAALAGLLEEALLDDEDALHFALPPQATAGAEAWVAVVHRGWLAGVVADLEAAGVAVDRVVPAVVPGTPGGHFALPEGAADDAAPWLTLVREDGITRLRTDGTLARALLPADVQALRWTATPAAAAAAERFLGQPVAVIAEAARALDAARSAWNLRQFELAPRRRGLRVLRDTVQRLLAPEWRPVRWGLGALVAVQLVGLNAMAWQQRRAIDERQAAMTALLQQSFPGVRAVIDAPLQMRRETERLRAAAGRAGDGDLEALIGAAAAAWPEGQGPAQTLRYEPGRLTLGATGWSPPEIAAFRDRLRPAGYAAELADGRITVSRGNGAAA</sequence>
<dbReference type="Proteomes" id="UP000802098">
    <property type="component" value="Unassembled WGS sequence"/>
</dbReference>
<evidence type="ECO:0000259" key="10">
    <source>
        <dbReference type="Pfam" id="PF05134"/>
    </source>
</evidence>
<proteinExistence type="inferred from homology"/>
<keyword evidence="13" id="KW-1185">Reference proteome</keyword>
<dbReference type="Pfam" id="PF12693">
    <property type="entry name" value="GspL_C"/>
    <property type="match status" value="1"/>
</dbReference>
<dbReference type="InterPro" id="IPR025691">
    <property type="entry name" value="GspL_pp_dom"/>
</dbReference>
<evidence type="ECO:0000256" key="7">
    <source>
        <dbReference type="ARBA" id="ARBA00022927"/>
    </source>
</evidence>
<dbReference type="EMBL" id="JAAOCD010000001">
    <property type="protein sequence ID" value="NHK97001.1"/>
    <property type="molecule type" value="Genomic_DNA"/>
</dbReference>
<name>A0ABX0HTP9_9BURK</name>
<dbReference type="InterPro" id="IPR043129">
    <property type="entry name" value="ATPase_NBD"/>
</dbReference>
<evidence type="ECO:0000256" key="9">
    <source>
        <dbReference type="ARBA" id="ARBA00023136"/>
    </source>
</evidence>
<gene>
    <name evidence="12" type="ORF">G7087_01285</name>
</gene>
<comment type="subcellular location">
    <subcellularLocation>
        <location evidence="1">Cell inner membrane</location>
        <topology evidence="1">Single-pass membrane protein</topology>
    </subcellularLocation>
</comment>
<protein>
    <submittedName>
        <fullName evidence="12">General secretion pathway protein GspL</fullName>
    </submittedName>
</protein>
<feature type="domain" description="GspL periplasmic" evidence="11">
    <location>
        <begin position="264"/>
        <end position="397"/>
    </location>
</feature>
<evidence type="ECO:0000256" key="6">
    <source>
        <dbReference type="ARBA" id="ARBA00022692"/>
    </source>
</evidence>
<keyword evidence="9" id="KW-0472">Membrane</keyword>
<keyword evidence="6" id="KW-0812">Transmembrane</keyword>
<feature type="domain" description="GspL cytoplasmic actin-ATPase-like" evidence="10">
    <location>
        <begin position="53"/>
        <end position="147"/>
    </location>
</feature>
<accession>A0ABX0HTP9</accession>
<organism evidence="12 13">
    <name type="scientific">Rubrivivax benzoatilyticus</name>
    <dbReference type="NCBI Taxonomy" id="316997"/>
    <lineage>
        <taxon>Bacteria</taxon>
        <taxon>Pseudomonadati</taxon>
        <taxon>Pseudomonadota</taxon>
        <taxon>Betaproteobacteria</taxon>
        <taxon>Burkholderiales</taxon>
        <taxon>Sphaerotilaceae</taxon>
        <taxon>Rubrivivax</taxon>
    </lineage>
</organism>
<dbReference type="InterPro" id="IPR024230">
    <property type="entry name" value="GspL_cyto_dom"/>
</dbReference>
<dbReference type="RefSeq" id="WP_009858498.1">
    <property type="nucleotide sequence ID" value="NZ_JAAOCD010000001.1"/>
</dbReference>
<evidence type="ECO:0000256" key="4">
    <source>
        <dbReference type="ARBA" id="ARBA00022475"/>
    </source>
</evidence>
<evidence type="ECO:0000313" key="12">
    <source>
        <dbReference type="EMBL" id="NHK97001.1"/>
    </source>
</evidence>
<dbReference type="Gene3D" id="3.30.420.380">
    <property type="match status" value="1"/>
</dbReference>
<evidence type="ECO:0000259" key="11">
    <source>
        <dbReference type="Pfam" id="PF12693"/>
    </source>
</evidence>
<keyword evidence="4" id="KW-1003">Cell membrane</keyword>
<evidence type="ECO:0000256" key="3">
    <source>
        <dbReference type="ARBA" id="ARBA00022448"/>
    </source>
</evidence>
<dbReference type="InterPro" id="IPR007812">
    <property type="entry name" value="T2SS_protein-GspL"/>
</dbReference>
<evidence type="ECO:0000313" key="13">
    <source>
        <dbReference type="Proteomes" id="UP000802098"/>
    </source>
</evidence>
<evidence type="ECO:0000256" key="5">
    <source>
        <dbReference type="ARBA" id="ARBA00022519"/>
    </source>
</evidence>
<dbReference type="Pfam" id="PF05134">
    <property type="entry name" value="T2SSL"/>
    <property type="match status" value="1"/>
</dbReference>
<reference evidence="12 13" key="1">
    <citation type="submission" date="2020-03" db="EMBL/GenBank/DDBJ databases">
        <title>Rubrivivax benzoatilyticus JA2 (sequenced after 10 years sub-culturing).</title>
        <authorList>
            <person name="Gupta D."/>
            <person name="Chintalapati S."/>
            <person name="Chintalapati V.R."/>
        </authorList>
    </citation>
    <scope>NUCLEOTIDE SEQUENCE [LARGE SCALE GENOMIC DNA]</scope>
    <source>
        <strain evidence="12 13">JA2-Mal</strain>
    </source>
</reference>
<dbReference type="SUPFAM" id="SSF53067">
    <property type="entry name" value="Actin-like ATPase domain"/>
    <property type="match status" value="1"/>
</dbReference>
<evidence type="ECO:0000256" key="8">
    <source>
        <dbReference type="ARBA" id="ARBA00022989"/>
    </source>
</evidence>
<keyword evidence="8" id="KW-1133">Transmembrane helix</keyword>
<evidence type="ECO:0000256" key="1">
    <source>
        <dbReference type="ARBA" id="ARBA00004377"/>
    </source>
</evidence>
<evidence type="ECO:0000256" key="2">
    <source>
        <dbReference type="ARBA" id="ARBA00005318"/>
    </source>
</evidence>
<comment type="similarity">
    <text evidence="2">Belongs to the GSP L family.</text>
</comment>
<dbReference type="NCBIfam" id="TIGR01709">
    <property type="entry name" value="typeII_sec_gspL"/>
    <property type="match status" value="1"/>
</dbReference>
<comment type="caution">
    <text evidence="12">The sequence shown here is derived from an EMBL/GenBank/DDBJ whole genome shotgun (WGS) entry which is preliminary data.</text>
</comment>
<keyword evidence="3" id="KW-0813">Transport</keyword>